<reference evidence="3 4" key="1">
    <citation type="submission" date="2024-09" db="EMBL/GenBank/DDBJ databases">
        <authorList>
            <person name="Sun Q."/>
            <person name="Mori K."/>
        </authorList>
    </citation>
    <scope>NUCLEOTIDE SEQUENCE [LARGE SCALE GENOMIC DNA]</scope>
    <source>
        <strain evidence="3 4">CICC 10874</strain>
    </source>
</reference>
<evidence type="ECO:0000313" key="3">
    <source>
        <dbReference type="EMBL" id="MFC0672797.1"/>
    </source>
</evidence>
<keyword evidence="4" id="KW-1185">Reference proteome</keyword>
<evidence type="ECO:0000313" key="4">
    <source>
        <dbReference type="Proteomes" id="UP001589793"/>
    </source>
</evidence>
<protein>
    <submittedName>
        <fullName evidence="3">Uncharacterized protein</fullName>
    </submittedName>
</protein>
<dbReference type="EMBL" id="JBHLSV010000002">
    <property type="protein sequence ID" value="MFC0672797.1"/>
    <property type="molecule type" value="Genomic_DNA"/>
</dbReference>
<dbReference type="InterPro" id="IPR006311">
    <property type="entry name" value="TAT_signal"/>
</dbReference>
<accession>A0ABV6R737</accession>
<gene>
    <name evidence="3" type="ORF">ACFFF6_02370</name>
</gene>
<feature type="signal peptide" evidence="2">
    <location>
        <begin position="1"/>
        <end position="21"/>
    </location>
</feature>
<feature type="compositionally biased region" description="Acidic residues" evidence="1">
    <location>
        <begin position="42"/>
        <end position="63"/>
    </location>
</feature>
<proteinExistence type="predicted"/>
<evidence type="ECO:0000256" key="1">
    <source>
        <dbReference type="SAM" id="MobiDB-lite"/>
    </source>
</evidence>
<feature type="region of interest" description="Disordered" evidence="1">
    <location>
        <begin position="23"/>
        <end position="66"/>
    </location>
</feature>
<dbReference type="RefSeq" id="WP_376977864.1">
    <property type="nucleotide sequence ID" value="NZ_JBHLSV010000002.1"/>
</dbReference>
<dbReference type="PROSITE" id="PS51257">
    <property type="entry name" value="PROKAR_LIPOPROTEIN"/>
    <property type="match status" value="1"/>
</dbReference>
<dbReference type="Proteomes" id="UP001589793">
    <property type="component" value="Unassembled WGS sequence"/>
</dbReference>
<comment type="caution">
    <text evidence="3">The sequence shown here is derived from an EMBL/GenBank/DDBJ whole genome shotgun (WGS) entry which is preliminary data.</text>
</comment>
<organism evidence="3 4">
    <name type="scientific">Brachybacterium hainanense</name>
    <dbReference type="NCBI Taxonomy" id="1541174"/>
    <lineage>
        <taxon>Bacteria</taxon>
        <taxon>Bacillati</taxon>
        <taxon>Actinomycetota</taxon>
        <taxon>Actinomycetes</taxon>
        <taxon>Micrococcales</taxon>
        <taxon>Dermabacteraceae</taxon>
        <taxon>Brachybacterium</taxon>
    </lineage>
</organism>
<evidence type="ECO:0000256" key="2">
    <source>
        <dbReference type="SAM" id="SignalP"/>
    </source>
</evidence>
<sequence length="178" mass="18410">MTRTRRVFLIGTASGAAALLAACGSSEKEDAQEPEATPAADPADEETPAQEAEPSEEGGESEDTAAGAAEAEMIPVPDGGPEGVAEFPIPAGTEISDLGAFSGNWQFTVLTEDAESVVSFYRTVLPEHGFTVVEDAQGVNVDLVFDLAFEGPCFGVVRVADLMGGVDVQLDEEVMATA</sequence>
<dbReference type="PROSITE" id="PS51318">
    <property type="entry name" value="TAT"/>
    <property type="match status" value="1"/>
</dbReference>
<keyword evidence="2" id="KW-0732">Signal</keyword>
<feature type="chain" id="PRO_5047459704" evidence="2">
    <location>
        <begin position="22"/>
        <end position="178"/>
    </location>
</feature>
<name>A0ABV6R737_9MICO</name>